<proteinExistence type="evidence at transcript level"/>
<name>A0A6G5P9D4_9CARY</name>
<evidence type="ECO:0000313" key="1">
    <source>
        <dbReference type="EMBL" id="QBQ65469.1"/>
    </source>
</evidence>
<protein>
    <submittedName>
        <fullName evidence="1">Preheterophyllin B</fullName>
    </submittedName>
</protein>
<accession>A0A6G5P9D4</accession>
<dbReference type="EMBL" id="MH699110">
    <property type="protein sequence ID" value="QBQ65469.1"/>
    <property type="molecule type" value="mRNA"/>
</dbReference>
<dbReference type="AlphaFoldDB" id="A0A6G5P9D4"/>
<organism evidence="1">
    <name type="scientific">Pseudostellaria heterophylla</name>
    <dbReference type="NCBI Taxonomy" id="418402"/>
    <lineage>
        <taxon>Eukaryota</taxon>
        <taxon>Viridiplantae</taxon>
        <taxon>Streptophyta</taxon>
        <taxon>Embryophyta</taxon>
        <taxon>Tracheophyta</taxon>
        <taxon>Spermatophyta</taxon>
        <taxon>Magnoliopsida</taxon>
        <taxon>eudicotyledons</taxon>
        <taxon>Gunneridae</taxon>
        <taxon>Pentapetalae</taxon>
        <taxon>Caryophyllales</taxon>
        <taxon>Caryophyllaceae</taxon>
        <taxon>Alsineae</taxon>
        <taxon>Pseudostellaria</taxon>
    </lineage>
</organism>
<reference evidence="1" key="1">
    <citation type="submission" date="2018-07" db="EMBL/GenBank/DDBJ databases">
        <authorList>
            <person name="Zheng W."/>
            <person name="Zhou T."/>
        </authorList>
    </citation>
    <scope>NUCLEOTIDE SEQUENCE</scope>
</reference>
<sequence>MSTISAIHIMKPSIFGGLPPPSQELINGDDISLMV</sequence>